<dbReference type="Proteomes" id="UP000223968">
    <property type="component" value="Unassembled WGS sequence"/>
</dbReference>
<reference evidence="2 3" key="1">
    <citation type="submission" date="2017-10" db="EMBL/GenBank/DDBJ databases">
        <title>Comparative genomics in systemic dimorphic fungi from Ajellomycetaceae.</title>
        <authorList>
            <person name="Munoz J.F."/>
            <person name="Mcewen J.G."/>
            <person name="Clay O.K."/>
            <person name="Cuomo C.A."/>
        </authorList>
    </citation>
    <scope>NUCLEOTIDE SEQUENCE [LARGE SCALE GENOMIC DNA]</scope>
    <source>
        <strain evidence="2 3">UAMH5409</strain>
    </source>
</reference>
<comment type="caution">
    <text evidence="2">The sequence shown here is derived from an EMBL/GenBank/DDBJ whole genome shotgun (WGS) entry which is preliminary data.</text>
</comment>
<proteinExistence type="predicted"/>
<dbReference type="STRING" id="1447875.A0A2B7XQ00"/>
<protein>
    <submittedName>
        <fullName evidence="2">Uncharacterized protein</fullName>
    </submittedName>
</protein>
<organism evidence="2 3">
    <name type="scientific">Helicocarpus griseus UAMH5409</name>
    <dbReference type="NCBI Taxonomy" id="1447875"/>
    <lineage>
        <taxon>Eukaryota</taxon>
        <taxon>Fungi</taxon>
        <taxon>Dikarya</taxon>
        <taxon>Ascomycota</taxon>
        <taxon>Pezizomycotina</taxon>
        <taxon>Eurotiomycetes</taxon>
        <taxon>Eurotiomycetidae</taxon>
        <taxon>Onygenales</taxon>
        <taxon>Ajellomycetaceae</taxon>
        <taxon>Helicocarpus</taxon>
    </lineage>
</organism>
<dbReference type="OrthoDB" id="4776522at2759"/>
<name>A0A2B7XQ00_9EURO</name>
<evidence type="ECO:0000256" key="1">
    <source>
        <dbReference type="SAM" id="MobiDB-lite"/>
    </source>
</evidence>
<dbReference type="EMBL" id="PDNB01000041">
    <property type="protein sequence ID" value="PGH13844.1"/>
    <property type="molecule type" value="Genomic_DNA"/>
</dbReference>
<feature type="region of interest" description="Disordered" evidence="1">
    <location>
        <begin position="264"/>
        <end position="310"/>
    </location>
</feature>
<evidence type="ECO:0000313" key="2">
    <source>
        <dbReference type="EMBL" id="PGH13844.1"/>
    </source>
</evidence>
<feature type="compositionally biased region" description="Low complexity" evidence="1">
    <location>
        <begin position="14"/>
        <end position="27"/>
    </location>
</feature>
<feature type="region of interest" description="Disordered" evidence="1">
    <location>
        <begin position="1"/>
        <end position="27"/>
    </location>
</feature>
<feature type="region of interest" description="Disordered" evidence="1">
    <location>
        <begin position="137"/>
        <end position="176"/>
    </location>
</feature>
<dbReference type="AlphaFoldDB" id="A0A2B7XQ00"/>
<keyword evidence="3" id="KW-1185">Reference proteome</keyword>
<sequence>MSFSAPAKLPSQNTASATTATTTTATTTTATVQTRHHYCSHCTVTREYLSIPGLGRMTCQVCKKAPDLGWLYACTEDRDRLEARRKHASQLASSTEEHDVRLNDWIEKAIEDGHYTPEQVELMKAQKSKVLETAYADHVLKRDDTPETEPPSSQDTDNDMSSLEDTSIKETSGVSLPPQHRTLANIIIPLCFMRTCPGCLTTVTDRSWVSLNRVCRDDYMTNEALSETLASVAASMDHAFDAKRPPEIPPRRNRSTSYDIADAHLGEEEDEGPGARSDTPSNPTDDDTCDTGIVNDGSTEPVDADNPSDNATIEERSFRDLLHLEGNMTGNKNRRRHSLYTTMDGTSDMDMDTDMDIGLQMITPSSGNQPSPNRAARPGLARRPKYDVTVQHIEKEIDGNGDLGIVSINELLFSERI</sequence>
<accession>A0A2B7XQ00</accession>
<gene>
    <name evidence="2" type="ORF">AJ79_03412</name>
</gene>
<evidence type="ECO:0000313" key="3">
    <source>
        <dbReference type="Proteomes" id="UP000223968"/>
    </source>
</evidence>
<feature type="compositionally biased region" description="Polar residues" evidence="1">
    <location>
        <begin position="150"/>
        <end position="174"/>
    </location>
</feature>